<proteinExistence type="predicted"/>
<evidence type="ECO:0000313" key="1">
    <source>
        <dbReference type="EMBL" id="GFR87477.1"/>
    </source>
</evidence>
<name>A0AAV4GNW0_9GAST</name>
<protein>
    <submittedName>
        <fullName evidence="1">Uncharacterized protein</fullName>
    </submittedName>
</protein>
<dbReference type="AlphaFoldDB" id="A0AAV4GNW0"/>
<evidence type="ECO:0000313" key="2">
    <source>
        <dbReference type="Proteomes" id="UP000762676"/>
    </source>
</evidence>
<organism evidence="1 2">
    <name type="scientific">Elysia marginata</name>
    <dbReference type="NCBI Taxonomy" id="1093978"/>
    <lineage>
        <taxon>Eukaryota</taxon>
        <taxon>Metazoa</taxon>
        <taxon>Spiralia</taxon>
        <taxon>Lophotrochozoa</taxon>
        <taxon>Mollusca</taxon>
        <taxon>Gastropoda</taxon>
        <taxon>Heterobranchia</taxon>
        <taxon>Euthyneura</taxon>
        <taxon>Panpulmonata</taxon>
        <taxon>Sacoglossa</taxon>
        <taxon>Placobranchoidea</taxon>
        <taxon>Plakobranchidae</taxon>
        <taxon>Elysia</taxon>
    </lineage>
</organism>
<dbReference type="Proteomes" id="UP000762676">
    <property type="component" value="Unassembled WGS sequence"/>
</dbReference>
<reference evidence="1 2" key="1">
    <citation type="journal article" date="2021" name="Elife">
        <title>Chloroplast acquisition without the gene transfer in kleptoplastic sea slugs, Plakobranchus ocellatus.</title>
        <authorList>
            <person name="Maeda T."/>
            <person name="Takahashi S."/>
            <person name="Yoshida T."/>
            <person name="Shimamura S."/>
            <person name="Takaki Y."/>
            <person name="Nagai Y."/>
            <person name="Toyoda A."/>
            <person name="Suzuki Y."/>
            <person name="Arimoto A."/>
            <person name="Ishii H."/>
            <person name="Satoh N."/>
            <person name="Nishiyama T."/>
            <person name="Hasebe M."/>
            <person name="Maruyama T."/>
            <person name="Minagawa J."/>
            <person name="Obokata J."/>
            <person name="Shigenobu S."/>
        </authorList>
    </citation>
    <scope>NUCLEOTIDE SEQUENCE [LARGE SCALE GENOMIC DNA]</scope>
</reference>
<accession>A0AAV4GNW0</accession>
<sequence>MHRIKKGGEQVWTNIALHLSRGATEKTKIRTEEVIFLHTVVAHCVPLGIDLPHVELDSPQREANDRTTALTLSVDSALLDSQENAARRMKRRLRAWSDHFLCKQTVDCFLSRAESGVIEQACGLPGGFGQRSVGTTSRCLSRSGRLVASVTREDDVRMVR</sequence>
<keyword evidence="2" id="KW-1185">Reference proteome</keyword>
<comment type="caution">
    <text evidence="1">The sequence shown here is derived from an EMBL/GenBank/DDBJ whole genome shotgun (WGS) entry which is preliminary data.</text>
</comment>
<dbReference type="EMBL" id="BMAT01005099">
    <property type="protein sequence ID" value="GFR87477.1"/>
    <property type="molecule type" value="Genomic_DNA"/>
</dbReference>
<gene>
    <name evidence="1" type="ORF">ElyMa_002494000</name>
</gene>